<reference evidence="2" key="2">
    <citation type="journal article" date="2024" name="Plant">
        <title>Genomic evolution and insights into agronomic trait innovations of Sesamum species.</title>
        <authorList>
            <person name="Miao H."/>
            <person name="Wang L."/>
            <person name="Qu L."/>
            <person name="Liu H."/>
            <person name="Sun Y."/>
            <person name="Le M."/>
            <person name="Wang Q."/>
            <person name="Wei S."/>
            <person name="Zheng Y."/>
            <person name="Lin W."/>
            <person name="Duan Y."/>
            <person name="Cao H."/>
            <person name="Xiong S."/>
            <person name="Wang X."/>
            <person name="Wei L."/>
            <person name="Li C."/>
            <person name="Ma Q."/>
            <person name="Ju M."/>
            <person name="Zhao R."/>
            <person name="Li G."/>
            <person name="Mu C."/>
            <person name="Tian Q."/>
            <person name="Mei H."/>
            <person name="Zhang T."/>
            <person name="Gao T."/>
            <person name="Zhang H."/>
        </authorList>
    </citation>
    <scope>NUCLEOTIDE SEQUENCE</scope>
    <source>
        <strain evidence="2">KEN1</strain>
    </source>
</reference>
<dbReference type="EMBL" id="JACGWN010000011">
    <property type="protein sequence ID" value="KAL0420707.1"/>
    <property type="molecule type" value="Genomic_DNA"/>
</dbReference>
<evidence type="ECO:0000256" key="1">
    <source>
        <dbReference type="SAM" id="MobiDB-lite"/>
    </source>
</evidence>
<accession>A0AAW2UW27</accession>
<protein>
    <submittedName>
        <fullName evidence="2">Uncharacterized protein</fullName>
    </submittedName>
</protein>
<dbReference type="AlphaFoldDB" id="A0AAW2UW27"/>
<gene>
    <name evidence="2" type="ORF">Slati_3093600</name>
</gene>
<reference evidence="2" key="1">
    <citation type="submission" date="2020-06" db="EMBL/GenBank/DDBJ databases">
        <authorList>
            <person name="Li T."/>
            <person name="Hu X."/>
            <person name="Zhang T."/>
            <person name="Song X."/>
            <person name="Zhang H."/>
            <person name="Dai N."/>
            <person name="Sheng W."/>
            <person name="Hou X."/>
            <person name="Wei L."/>
        </authorList>
    </citation>
    <scope>NUCLEOTIDE SEQUENCE</scope>
    <source>
        <strain evidence="2">KEN1</strain>
        <tissue evidence="2">Leaf</tissue>
    </source>
</reference>
<evidence type="ECO:0000313" key="2">
    <source>
        <dbReference type="EMBL" id="KAL0420707.1"/>
    </source>
</evidence>
<comment type="caution">
    <text evidence="2">The sequence shown here is derived from an EMBL/GenBank/DDBJ whole genome shotgun (WGS) entry which is preliminary data.</text>
</comment>
<name>A0AAW2UW27_9LAMI</name>
<organism evidence="2">
    <name type="scientific">Sesamum latifolium</name>
    <dbReference type="NCBI Taxonomy" id="2727402"/>
    <lineage>
        <taxon>Eukaryota</taxon>
        <taxon>Viridiplantae</taxon>
        <taxon>Streptophyta</taxon>
        <taxon>Embryophyta</taxon>
        <taxon>Tracheophyta</taxon>
        <taxon>Spermatophyta</taxon>
        <taxon>Magnoliopsida</taxon>
        <taxon>eudicotyledons</taxon>
        <taxon>Gunneridae</taxon>
        <taxon>Pentapetalae</taxon>
        <taxon>asterids</taxon>
        <taxon>lamiids</taxon>
        <taxon>Lamiales</taxon>
        <taxon>Pedaliaceae</taxon>
        <taxon>Sesamum</taxon>
    </lineage>
</organism>
<feature type="region of interest" description="Disordered" evidence="1">
    <location>
        <begin position="23"/>
        <end position="47"/>
    </location>
</feature>
<proteinExistence type="predicted"/>
<sequence>MPAARRERGRCNPLFQPFQIRNSFSPFAHPSDSRNSPPSLPPPQPTSSSLLFLPTSIIRCQSLCVPSVAAFEMPPFPLFKWVSLLCPARSAVSFTLLPSCIATPRAACWIQPPNLPRLVFTDEPLF</sequence>